<accession>A0ABX1ASH8</accession>
<evidence type="ECO:0000256" key="2">
    <source>
        <dbReference type="SAM" id="SignalP"/>
    </source>
</evidence>
<keyword evidence="1" id="KW-0812">Transmembrane</keyword>
<name>A0ABX1ASH8_9ACTN</name>
<feature type="transmembrane region" description="Helical" evidence="1">
    <location>
        <begin position="40"/>
        <end position="55"/>
    </location>
</feature>
<dbReference type="EMBL" id="JAAVJB010000364">
    <property type="protein sequence ID" value="NJP69106.1"/>
    <property type="molecule type" value="Genomic_DNA"/>
</dbReference>
<protein>
    <recommendedName>
        <fullName evidence="5">Integral membrane protein</fullName>
    </recommendedName>
</protein>
<sequence>MPAALDVRLTRAALFAAACCVLASTGHVLAAGGGIEPWKLGAGWLLLFAVSLPLAGRERRSLPAVVAVVAGSQAVLHVLFGLGHGAASGGTEAASGHAGHTGAESAAGASGGLLTMAAKLLCNDGLVKLTPAEADRIVTEAGLRPPPLPDASTADALPHAAAGLAAVPGEVTAALVAMTAPAMLAGHLLAALAAGWLLLRGEAALWRLIRLSGEAVAALPAALRVAVAAA</sequence>
<proteinExistence type="predicted"/>
<feature type="chain" id="PRO_5046364347" description="Integral membrane protein" evidence="2">
    <location>
        <begin position="31"/>
        <end position="230"/>
    </location>
</feature>
<evidence type="ECO:0000256" key="1">
    <source>
        <dbReference type="SAM" id="Phobius"/>
    </source>
</evidence>
<evidence type="ECO:0000313" key="4">
    <source>
        <dbReference type="Proteomes" id="UP000746503"/>
    </source>
</evidence>
<keyword evidence="2" id="KW-0732">Signal</keyword>
<dbReference type="RefSeq" id="WP_167935571.1">
    <property type="nucleotide sequence ID" value="NZ_JAAVJB010000364.1"/>
</dbReference>
<feature type="non-terminal residue" evidence="3">
    <location>
        <position position="230"/>
    </location>
</feature>
<evidence type="ECO:0000313" key="3">
    <source>
        <dbReference type="EMBL" id="NJP69106.1"/>
    </source>
</evidence>
<dbReference type="Proteomes" id="UP000746503">
    <property type="component" value="Unassembled WGS sequence"/>
</dbReference>
<keyword evidence="1" id="KW-1133">Transmembrane helix</keyword>
<feature type="transmembrane region" description="Helical" evidence="1">
    <location>
        <begin position="173"/>
        <end position="199"/>
    </location>
</feature>
<feature type="transmembrane region" description="Helical" evidence="1">
    <location>
        <begin position="62"/>
        <end position="82"/>
    </location>
</feature>
<evidence type="ECO:0008006" key="5">
    <source>
        <dbReference type="Google" id="ProtNLM"/>
    </source>
</evidence>
<reference evidence="3 4" key="1">
    <citation type="submission" date="2020-03" db="EMBL/GenBank/DDBJ databases">
        <title>Draft genome of Streptomyces sp. ventii, isolated from the Axial Seamount in the Pacific Ocean, and resequencing of the two type strains Streptomyces lonarensis strain NCL 716 and Streptomyces bohaiensis strain 11A07.</title>
        <authorList>
            <person name="Loughran R.M."/>
            <person name="Pfannmuller K.M."/>
            <person name="Wasson B.J."/>
            <person name="Deadmond M.C."/>
            <person name="Paddock B.E."/>
            <person name="Koyack M.J."/>
            <person name="Gallegos D.A."/>
            <person name="Mitchell E.A."/>
            <person name="Ushijima B."/>
            <person name="Saw J.H."/>
            <person name="Mcphail K.L."/>
            <person name="Videau P."/>
        </authorList>
    </citation>
    <scope>NUCLEOTIDE SEQUENCE [LARGE SCALE GENOMIC DNA]</scope>
    <source>
        <strain evidence="4">5675061</strain>
    </source>
</reference>
<organism evidence="3 4">
    <name type="scientific">Streptomyces spiramenti</name>
    <dbReference type="NCBI Taxonomy" id="2720606"/>
    <lineage>
        <taxon>Bacteria</taxon>
        <taxon>Bacillati</taxon>
        <taxon>Actinomycetota</taxon>
        <taxon>Actinomycetes</taxon>
        <taxon>Kitasatosporales</taxon>
        <taxon>Streptomycetaceae</taxon>
        <taxon>Streptomyces</taxon>
    </lineage>
</organism>
<feature type="signal peptide" evidence="2">
    <location>
        <begin position="1"/>
        <end position="30"/>
    </location>
</feature>
<keyword evidence="4" id="KW-1185">Reference proteome</keyword>
<comment type="caution">
    <text evidence="3">The sequence shown here is derived from an EMBL/GenBank/DDBJ whole genome shotgun (WGS) entry which is preliminary data.</text>
</comment>
<keyword evidence="1" id="KW-0472">Membrane</keyword>
<gene>
    <name evidence="3" type="ORF">HCJ92_23185</name>
</gene>